<evidence type="ECO:0000256" key="14">
    <source>
        <dbReference type="PIRSR" id="PIRSR605478-3"/>
    </source>
</evidence>
<feature type="binding site" evidence="13">
    <location>
        <position position="482"/>
    </location>
    <ligand>
        <name>substrate</name>
    </ligand>
</feature>
<feature type="domain" description="Transketolase-like pyrimidine-binding" evidence="17">
    <location>
        <begin position="367"/>
        <end position="538"/>
    </location>
</feature>
<organism evidence="18">
    <name type="scientific">uncultured Gemmatimonadaceae bacterium</name>
    <dbReference type="NCBI Taxonomy" id="246130"/>
    <lineage>
        <taxon>Bacteria</taxon>
        <taxon>Pseudomonadati</taxon>
        <taxon>Gemmatimonadota</taxon>
        <taxon>Gemmatimonadia</taxon>
        <taxon>Gemmatimonadales</taxon>
        <taxon>Gemmatimonadaceae</taxon>
        <taxon>environmental samples</taxon>
    </lineage>
</organism>
<evidence type="ECO:0000256" key="8">
    <source>
        <dbReference type="ARBA" id="ARBA00022842"/>
    </source>
</evidence>
<keyword evidence="6 18" id="KW-0808">Transferase</keyword>
<evidence type="ECO:0000256" key="7">
    <source>
        <dbReference type="ARBA" id="ARBA00022723"/>
    </source>
</evidence>
<accession>A0A6J4L4G7</accession>
<dbReference type="Gene3D" id="3.40.50.970">
    <property type="match status" value="2"/>
</dbReference>
<dbReference type="GO" id="GO:0004802">
    <property type="term" value="F:transketolase activity"/>
    <property type="evidence" value="ECO:0007669"/>
    <property type="project" value="UniProtKB-UniRule"/>
</dbReference>
<dbReference type="GO" id="GO:0005829">
    <property type="term" value="C:cytosol"/>
    <property type="evidence" value="ECO:0007669"/>
    <property type="project" value="TreeGrafter"/>
</dbReference>
<dbReference type="SUPFAM" id="SSF52922">
    <property type="entry name" value="TK C-terminal domain-like"/>
    <property type="match status" value="1"/>
</dbReference>
<name>A0A6J4L4G7_9BACT</name>
<dbReference type="CDD" id="cd02012">
    <property type="entry name" value="TPP_TK"/>
    <property type="match status" value="1"/>
</dbReference>
<protein>
    <recommendedName>
        <fullName evidence="5 11">Transketolase</fullName>
        <ecNumber evidence="5 11">2.2.1.1</ecNumber>
    </recommendedName>
</protein>
<evidence type="ECO:0000259" key="17">
    <source>
        <dbReference type="SMART" id="SM00861"/>
    </source>
</evidence>
<evidence type="ECO:0000256" key="11">
    <source>
        <dbReference type="NCBIfam" id="TIGR00232"/>
    </source>
</evidence>
<dbReference type="Pfam" id="PF22613">
    <property type="entry name" value="Transketolase_C_1"/>
    <property type="match status" value="1"/>
</dbReference>
<comment type="similarity">
    <text evidence="3">Belongs to the transketolase family.</text>
</comment>
<dbReference type="InterPro" id="IPR005475">
    <property type="entry name" value="Transketolase-like_Pyr-bd"/>
</dbReference>
<feature type="binding site" evidence="14">
    <location>
        <position position="80"/>
    </location>
    <ligand>
        <name>thiamine diphosphate</name>
        <dbReference type="ChEBI" id="CHEBI:58937"/>
    </ligand>
</feature>
<dbReference type="EMBL" id="CADCTU010000474">
    <property type="protein sequence ID" value="CAA9321138.1"/>
    <property type="molecule type" value="Genomic_DNA"/>
</dbReference>
<keyword evidence="8 15" id="KW-0460">Magnesium</keyword>
<feature type="binding site" evidence="14">
    <location>
        <position position="450"/>
    </location>
    <ligand>
        <name>thiamine diphosphate</name>
        <dbReference type="ChEBI" id="CHEBI:58937"/>
    </ligand>
</feature>
<comment type="subunit">
    <text evidence="4">Homodimer.</text>
</comment>
<dbReference type="InterPro" id="IPR033247">
    <property type="entry name" value="Transketolase_fam"/>
</dbReference>
<feature type="binding site" evidence="13">
    <location>
        <position position="40"/>
    </location>
    <ligand>
        <name>substrate</name>
    </ligand>
</feature>
<comment type="catalytic activity">
    <reaction evidence="10">
        <text>D-sedoheptulose 7-phosphate + D-glyceraldehyde 3-phosphate = aldehydo-D-ribose 5-phosphate + D-xylulose 5-phosphate</text>
        <dbReference type="Rhea" id="RHEA:10508"/>
        <dbReference type="ChEBI" id="CHEBI:57483"/>
        <dbReference type="ChEBI" id="CHEBI:57737"/>
        <dbReference type="ChEBI" id="CHEBI:58273"/>
        <dbReference type="ChEBI" id="CHEBI:59776"/>
        <dbReference type="EC" id="2.2.1.1"/>
    </reaction>
</comment>
<feature type="binding site" evidence="13">
    <location>
        <position position="474"/>
    </location>
    <ligand>
        <name>substrate</name>
    </ligand>
</feature>
<feature type="binding site" evidence="13">
    <location>
        <position position="486"/>
    </location>
    <ligand>
        <name>substrate</name>
    </ligand>
</feature>
<dbReference type="AlphaFoldDB" id="A0A6J4L4G7"/>
<evidence type="ECO:0000256" key="10">
    <source>
        <dbReference type="ARBA" id="ARBA00049473"/>
    </source>
</evidence>
<dbReference type="Gene3D" id="3.40.50.920">
    <property type="match status" value="1"/>
</dbReference>
<keyword evidence="9 14" id="KW-0786">Thiamine pyrophosphate</keyword>
<comment type="cofactor">
    <cofactor evidence="2">
        <name>Co(2+)</name>
        <dbReference type="ChEBI" id="CHEBI:48828"/>
    </cofactor>
</comment>
<feature type="binding site" evidence="13">
    <location>
        <position position="397"/>
    </location>
    <ligand>
        <name>substrate</name>
    </ligand>
</feature>
<comment type="cofactor">
    <cofactor evidence="14">
        <name>thiamine diphosphate</name>
        <dbReference type="ChEBI" id="CHEBI:58937"/>
    </cofactor>
    <text evidence="14">Binds 1 thiamine pyrophosphate per subunit. During the reaction, the substrate forms a covalent intermediate with the cofactor.</text>
</comment>
<evidence type="ECO:0000256" key="2">
    <source>
        <dbReference type="ARBA" id="ARBA00001941"/>
    </source>
</evidence>
<comment type="cofactor">
    <cofactor evidence="1">
        <name>Ca(2+)</name>
        <dbReference type="ChEBI" id="CHEBI:29108"/>
    </cofactor>
</comment>
<dbReference type="FunFam" id="3.40.50.970:FF:000003">
    <property type="entry name" value="Transketolase"/>
    <property type="match status" value="1"/>
</dbReference>
<feature type="binding site" evidence="14">
    <location>
        <position position="275"/>
    </location>
    <ligand>
        <name>thiamine diphosphate</name>
        <dbReference type="ChEBI" id="CHEBI:58937"/>
    </ligand>
</feature>
<sequence>MATVAQPNAPSQSEPQLDQLCINTIRTLTVDAVQKAESGHPGAVMALAPLAYVLWTRHLRHNPADPGWADRDRFVLSVGHASMLVYSLLHLTGYDVTIEDIKAFRQWGSKTPGHPEYGHTPGVETTTGPLGQGVGNAVGFAVAEAHMAAVFNRPGHAVMDHHTYFFCSDGDLMEGVSHEACSFAGHLKLGKLIGFYDDNKVTIDGSTDLTLSDDAGRRFEAYGWHVQHLDDVNDLAAVERAIEAAKAVADRPSMVVCRTIIGYGNPKRQGTSKAHSDAIGEAEIALTKETLGWPSREPFFIPESALDEWRKAVPRGAALQAEWQRRFDAYKAAFPTEGAEFERRWRRELPEGWEAALPSFTAESGAVASRAASGVVINAVAAVLPELVGGSADLAPSNNTLIKGAGDFSAANYAARNFHYGVREHGMGAVMNGMALHGGIIPYGGTFLIFSDYMRPAIRLAALMERHVIYVFTHDSIALGEDGPTHQPVEQLATLRAIPGLTVLRPADAGETVEAWKAALKHTHGPVALLLTRQKLGFVDRTRYAAAAGVQRGAYVMTEASGRPDVVLLASGSEVGLVLEAQRQLEQGGVQARVVSMPSMELFAAQDAAYRREVLPPGVPRVSIEAAHPMSWYRWVGEDGVAIGVERFGASAPYERVFKELGLTAEKVVEAARTLLKKS</sequence>
<dbReference type="PANTHER" id="PTHR43522:SF2">
    <property type="entry name" value="TRANSKETOLASE 1-RELATED"/>
    <property type="match status" value="1"/>
</dbReference>
<dbReference type="FunFam" id="3.40.50.970:FF:000004">
    <property type="entry name" value="Transketolase"/>
    <property type="match status" value="1"/>
</dbReference>
<dbReference type="SUPFAM" id="SSF52518">
    <property type="entry name" value="Thiamin diphosphate-binding fold (THDP-binding)"/>
    <property type="match status" value="2"/>
</dbReference>
<feature type="binding site" evidence="13">
    <location>
        <position position="370"/>
    </location>
    <ligand>
        <name>substrate</name>
    </ligand>
</feature>
<evidence type="ECO:0000256" key="4">
    <source>
        <dbReference type="ARBA" id="ARBA00011738"/>
    </source>
</evidence>
<evidence type="ECO:0000256" key="15">
    <source>
        <dbReference type="PIRSR" id="PIRSR605478-4"/>
    </source>
</evidence>
<evidence type="ECO:0000256" key="13">
    <source>
        <dbReference type="PIRSR" id="PIRSR605478-2"/>
    </source>
</evidence>
<dbReference type="InterPro" id="IPR005478">
    <property type="entry name" value="Transketolase_bac-like"/>
</dbReference>
<dbReference type="InterPro" id="IPR055152">
    <property type="entry name" value="Transketolase-like_C_2"/>
</dbReference>
<dbReference type="InterPro" id="IPR005474">
    <property type="entry name" value="Transketolase_N"/>
</dbReference>
<evidence type="ECO:0000256" key="16">
    <source>
        <dbReference type="PIRSR" id="PIRSR605478-5"/>
    </source>
</evidence>
<dbReference type="Pfam" id="PF00456">
    <property type="entry name" value="Transketolase_N"/>
    <property type="match status" value="1"/>
</dbReference>
<evidence type="ECO:0000256" key="9">
    <source>
        <dbReference type="ARBA" id="ARBA00023052"/>
    </source>
</evidence>
<dbReference type="InterPro" id="IPR009014">
    <property type="entry name" value="Transketo_C/PFOR_II"/>
</dbReference>
<feature type="site" description="Important for catalytic activity" evidence="16">
    <location>
        <position position="275"/>
    </location>
</feature>
<reference evidence="18" key="1">
    <citation type="submission" date="2020-02" db="EMBL/GenBank/DDBJ databases">
        <authorList>
            <person name="Meier V. D."/>
        </authorList>
    </citation>
    <scope>NUCLEOTIDE SEQUENCE</scope>
    <source>
        <strain evidence="18">AVDCRST_MAG11</strain>
    </source>
</reference>
<dbReference type="Pfam" id="PF02779">
    <property type="entry name" value="Transket_pyr"/>
    <property type="match status" value="1"/>
</dbReference>
<feature type="binding site" evidence="13">
    <location>
        <position position="275"/>
    </location>
    <ligand>
        <name>substrate</name>
    </ligand>
</feature>
<comment type="cofactor">
    <cofactor evidence="15">
        <name>Mg(2+)</name>
        <dbReference type="ChEBI" id="CHEBI:18420"/>
    </cofactor>
    <text evidence="15">Binds 1 Mg(2+) ion per subunit. Can also utilize other divalent metal cations, such as Ca(2+), Mn(2+) and Co(2+).</text>
</comment>
<dbReference type="EC" id="2.2.1.1" evidence="5 11"/>
<feature type="site" description="Important for catalytic activity" evidence="16">
    <location>
        <position position="40"/>
    </location>
</feature>
<feature type="active site" description="Proton donor" evidence="12">
    <location>
        <position position="424"/>
    </location>
</feature>
<evidence type="ECO:0000256" key="3">
    <source>
        <dbReference type="ARBA" id="ARBA00007131"/>
    </source>
</evidence>
<dbReference type="FunFam" id="3.40.50.920:FF:000003">
    <property type="entry name" value="Transketolase"/>
    <property type="match status" value="1"/>
</dbReference>
<feature type="binding site" evidence="14">
    <location>
        <position position="170"/>
    </location>
    <ligand>
        <name>thiamine diphosphate</name>
        <dbReference type="ChEBI" id="CHEBI:58937"/>
    </ligand>
</feature>
<dbReference type="GO" id="GO:0046872">
    <property type="term" value="F:metal ion binding"/>
    <property type="evidence" value="ECO:0007669"/>
    <property type="project" value="UniProtKB-KW"/>
</dbReference>
<dbReference type="CDD" id="cd07033">
    <property type="entry name" value="TPP_PYR_DXS_TK_like"/>
    <property type="match status" value="1"/>
</dbReference>
<keyword evidence="7 15" id="KW-0479">Metal-binding</keyword>
<feature type="binding site" evidence="14">
    <location>
        <begin position="128"/>
        <end position="130"/>
    </location>
    <ligand>
        <name>thiamine diphosphate</name>
        <dbReference type="ChEBI" id="CHEBI:58937"/>
    </ligand>
</feature>
<gene>
    <name evidence="18" type="ORF">AVDCRST_MAG11-2007</name>
</gene>
<feature type="binding site" evidence="14">
    <location>
        <position position="199"/>
    </location>
    <ligand>
        <name>thiamine diphosphate</name>
        <dbReference type="ChEBI" id="CHEBI:58937"/>
    </ligand>
</feature>
<evidence type="ECO:0000256" key="1">
    <source>
        <dbReference type="ARBA" id="ARBA00001913"/>
    </source>
</evidence>
<feature type="binding site" evidence="15">
    <location>
        <position position="169"/>
    </location>
    <ligand>
        <name>Mg(2+)</name>
        <dbReference type="ChEBI" id="CHEBI:18420"/>
    </ligand>
</feature>
<feature type="binding site" evidence="15">
    <location>
        <position position="199"/>
    </location>
    <ligand>
        <name>Mg(2+)</name>
        <dbReference type="ChEBI" id="CHEBI:18420"/>
    </ligand>
</feature>
<dbReference type="InterPro" id="IPR029061">
    <property type="entry name" value="THDP-binding"/>
</dbReference>
<feature type="binding site" evidence="13">
    <location>
        <position position="533"/>
    </location>
    <ligand>
        <name>substrate</name>
    </ligand>
</feature>
<evidence type="ECO:0000256" key="6">
    <source>
        <dbReference type="ARBA" id="ARBA00022679"/>
    </source>
</evidence>
<dbReference type="SMART" id="SM00861">
    <property type="entry name" value="Transket_pyr"/>
    <property type="match status" value="1"/>
</dbReference>
<evidence type="ECO:0000256" key="5">
    <source>
        <dbReference type="ARBA" id="ARBA00013152"/>
    </source>
</evidence>
<dbReference type="PANTHER" id="PTHR43522">
    <property type="entry name" value="TRANSKETOLASE"/>
    <property type="match status" value="1"/>
</dbReference>
<feature type="binding site" evidence="15">
    <location>
        <position position="201"/>
    </location>
    <ligand>
        <name>Mg(2+)</name>
        <dbReference type="ChEBI" id="CHEBI:18420"/>
    </ligand>
</feature>
<evidence type="ECO:0000313" key="18">
    <source>
        <dbReference type="EMBL" id="CAA9321138.1"/>
    </source>
</evidence>
<dbReference type="PROSITE" id="PS00802">
    <property type="entry name" value="TRANSKETOLASE_2"/>
    <property type="match status" value="1"/>
</dbReference>
<dbReference type="InterPro" id="IPR020826">
    <property type="entry name" value="Transketolase_BS"/>
</dbReference>
<proteinExistence type="inferred from homology"/>
<dbReference type="NCBIfam" id="TIGR00232">
    <property type="entry name" value="tktlase_bact"/>
    <property type="match status" value="1"/>
</dbReference>
<evidence type="ECO:0000256" key="12">
    <source>
        <dbReference type="PIRSR" id="PIRSR605478-1"/>
    </source>
</evidence>
<dbReference type="GO" id="GO:0009052">
    <property type="term" value="P:pentose-phosphate shunt, non-oxidative branch"/>
    <property type="evidence" value="ECO:0007669"/>
    <property type="project" value="UniProtKB-ARBA"/>
</dbReference>